<proteinExistence type="predicted"/>
<keyword evidence="2" id="KW-0808">Transferase</keyword>
<dbReference type="Gene3D" id="3.40.50.2000">
    <property type="entry name" value="Glycogen Phosphorylase B"/>
    <property type="match status" value="2"/>
</dbReference>
<reference evidence="2 3" key="1">
    <citation type="submission" date="2019-09" db="EMBL/GenBank/DDBJ databases">
        <title>Parvibaculum sedimenti sp. nov., isolated from sediment.</title>
        <authorList>
            <person name="Wang Y."/>
        </authorList>
    </citation>
    <scope>NUCLEOTIDE SEQUENCE [LARGE SCALE GENOMIC DNA]</scope>
    <source>
        <strain evidence="2 3">HXT-9</strain>
    </source>
</reference>
<organism evidence="2 3">
    <name type="scientific">Parvibaculum sedimenti</name>
    <dbReference type="NCBI Taxonomy" id="2608632"/>
    <lineage>
        <taxon>Bacteria</taxon>
        <taxon>Pseudomonadati</taxon>
        <taxon>Pseudomonadota</taxon>
        <taxon>Alphaproteobacteria</taxon>
        <taxon>Hyphomicrobiales</taxon>
        <taxon>Parvibaculaceae</taxon>
        <taxon>Parvibaculum</taxon>
    </lineage>
</organism>
<comment type="caution">
    <text evidence="2">The sequence shown here is derived from an EMBL/GenBank/DDBJ whole genome shotgun (WGS) entry which is preliminary data.</text>
</comment>
<protein>
    <submittedName>
        <fullName evidence="2">Glycosyltransferase</fullName>
    </submittedName>
</protein>
<dbReference type="Pfam" id="PF13692">
    <property type="entry name" value="Glyco_trans_1_4"/>
    <property type="match status" value="1"/>
</dbReference>
<accession>A0A6N6VHY2</accession>
<name>A0A6N6VHY2_9HYPH</name>
<evidence type="ECO:0000259" key="1">
    <source>
        <dbReference type="Pfam" id="PF13439"/>
    </source>
</evidence>
<evidence type="ECO:0000313" key="2">
    <source>
        <dbReference type="EMBL" id="KAB7739614.1"/>
    </source>
</evidence>
<dbReference type="Pfam" id="PF13439">
    <property type="entry name" value="Glyco_transf_4"/>
    <property type="match status" value="1"/>
</dbReference>
<dbReference type="GO" id="GO:0016757">
    <property type="term" value="F:glycosyltransferase activity"/>
    <property type="evidence" value="ECO:0007669"/>
    <property type="project" value="UniProtKB-ARBA"/>
</dbReference>
<dbReference type="PANTHER" id="PTHR12526">
    <property type="entry name" value="GLYCOSYLTRANSFERASE"/>
    <property type="match status" value="1"/>
</dbReference>
<dbReference type="AlphaFoldDB" id="A0A6N6VHY2"/>
<sequence>MSGRAMSNASESLRVVHVMRAPLGGLFRHVCDLAQGQHQAGLKVGIVMGEAPRDPVSVARLRDMAGACELGIHVMPMSRMPGLGDVTNLLRLYEHTRRLGAEIIHGHGAKGGAYVRVLPRLAGGFRFYTPHGGSLHFDAKSLKGRLFFAAERLMRGRTDGFIFESEFGLRTFFEKVGDPIAPAIVIHNGVTEADSVPVSSEEDAADFVFIGELRALKGVGTLIEAMGLLKDAAHLRIVGSGAERECFEAMARKAPHNVRIDFMGPLPAREGFALGRVVVLPSHHESMPYVALEAAAAGVPLIAAHVGGVPEIFGPDASRLVAPGDPAALASALAHATGNPDDMRLLAARLRQRVTTDFSAARMAEGVTEFYRTRLDPVTRCNSGKAANASGVRFREGVSS</sequence>
<keyword evidence="3" id="KW-1185">Reference proteome</keyword>
<dbReference type="RefSeq" id="WP_152216423.1">
    <property type="nucleotide sequence ID" value="NZ_WESC01000009.1"/>
</dbReference>
<feature type="domain" description="Glycosyltransferase subfamily 4-like N-terminal" evidence="1">
    <location>
        <begin position="24"/>
        <end position="190"/>
    </location>
</feature>
<dbReference type="InterPro" id="IPR028098">
    <property type="entry name" value="Glyco_trans_4-like_N"/>
</dbReference>
<evidence type="ECO:0000313" key="3">
    <source>
        <dbReference type="Proteomes" id="UP000468901"/>
    </source>
</evidence>
<dbReference type="Proteomes" id="UP000468901">
    <property type="component" value="Unassembled WGS sequence"/>
</dbReference>
<gene>
    <name evidence="2" type="ORF">F2P47_11050</name>
</gene>
<dbReference type="EMBL" id="WESC01000009">
    <property type="protein sequence ID" value="KAB7739614.1"/>
    <property type="molecule type" value="Genomic_DNA"/>
</dbReference>
<dbReference type="SUPFAM" id="SSF53756">
    <property type="entry name" value="UDP-Glycosyltransferase/glycogen phosphorylase"/>
    <property type="match status" value="1"/>
</dbReference>